<keyword evidence="2" id="KW-1185">Reference proteome</keyword>
<dbReference type="Proteomes" id="UP001153269">
    <property type="component" value="Unassembled WGS sequence"/>
</dbReference>
<accession>A0A9N7URD9</accession>
<sequence>MNRQFGLYPKHAHDASSTSLRTLRTDPKSDTFTLRLPPASTLFRHSGTGNPLVCNAVLLCPPPPGPFLHHGASRVPVITLLFRHKSHFAHAHALIALSLLPLRRNEGRSQNAVRVAHLHPNRTVLQQPASTHRGVQLCLTFPLDERGRASPLGGREAAAGCDWSMIEGGCEDASIIAIIVVMLLRGGSGGRAPTH</sequence>
<protein>
    <submittedName>
        <fullName evidence="1">Uncharacterized protein</fullName>
    </submittedName>
</protein>
<gene>
    <name evidence="1" type="ORF">PLEPLA_LOCUS23478</name>
</gene>
<dbReference type="AlphaFoldDB" id="A0A9N7URD9"/>
<proteinExistence type="predicted"/>
<evidence type="ECO:0000313" key="1">
    <source>
        <dbReference type="EMBL" id="CAB1435398.1"/>
    </source>
</evidence>
<name>A0A9N7URD9_PLEPL</name>
<reference evidence="1" key="1">
    <citation type="submission" date="2020-03" db="EMBL/GenBank/DDBJ databases">
        <authorList>
            <person name="Weist P."/>
        </authorList>
    </citation>
    <scope>NUCLEOTIDE SEQUENCE</scope>
</reference>
<evidence type="ECO:0000313" key="2">
    <source>
        <dbReference type="Proteomes" id="UP001153269"/>
    </source>
</evidence>
<comment type="caution">
    <text evidence="1">The sequence shown here is derived from an EMBL/GenBank/DDBJ whole genome shotgun (WGS) entry which is preliminary data.</text>
</comment>
<dbReference type="EMBL" id="CADEAL010001768">
    <property type="protein sequence ID" value="CAB1435398.1"/>
    <property type="molecule type" value="Genomic_DNA"/>
</dbReference>
<organism evidence="1 2">
    <name type="scientific">Pleuronectes platessa</name>
    <name type="common">European plaice</name>
    <dbReference type="NCBI Taxonomy" id="8262"/>
    <lineage>
        <taxon>Eukaryota</taxon>
        <taxon>Metazoa</taxon>
        <taxon>Chordata</taxon>
        <taxon>Craniata</taxon>
        <taxon>Vertebrata</taxon>
        <taxon>Euteleostomi</taxon>
        <taxon>Actinopterygii</taxon>
        <taxon>Neopterygii</taxon>
        <taxon>Teleostei</taxon>
        <taxon>Neoteleostei</taxon>
        <taxon>Acanthomorphata</taxon>
        <taxon>Carangaria</taxon>
        <taxon>Pleuronectiformes</taxon>
        <taxon>Pleuronectoidei</taxon>
        <taxon>Pleuronectidae</taxon>
        <taxon>Pleuronectes</taxon>
    </lineage>
</organism>